<evidence type="ECO:0000256" key="3">
    <source>
        <dbReference type="ARBA" id="ARBA00023136"/>
    </source>
</evidence>
<dbReference type="PANTHER" id="PTHR32089:SF112">
    <property type="entry name" value="LYSOZYME-LIKE PROTEIN-RELATED"/>
    <property type="match status" value="1"/>
</dbReference>
<dbReference type="STRING" id="1221996.QY95_02356"/>
<dbReference type="Pfam" id="PF17201">
    <property type="entry name" value="Cache_3-Cache_2"/>
    <property type="match status" value="1"/>
</dbReference>
<dbReference type="PANTHER" id="PTHR32089">
    <property type="entry name" value="METHYL-ACCEPTING CHEMOTAXIS PROTEIN MCPB"/>
    <property type="match status" value="1"/>
</dbReference>
<proteinExistence type="predicted"/>
<evidence type="ECO:0000256" key="2">
    <source>
        <dbReference type="ARBA" id="ARBA00022475"/>
    </source>
</evidence>
<dbReference type="InterPro" id="IPR003660">
    <property type="entry name" value="HAMP_dom"/>
</dbReference>
<dbReference type="EMBL" id="JWIR02000041">
    <property type="protein sequence ID" value="KKB39508.1"/>
    <property type="molecule type" value="Genomic_DNA"/>
</dbReference>
<dbReference type="Pfam" id="PF00672">
    <property type="entry name" value="HAMP"/>
    <property type="match status" value="1"/>
</dbReference>
<gene>
    <name evidence="5" type="ORF">QY95_02356</name>
</gene>
<reference evidence="5" key="1">
    <citation type="submission" date="2015-02" db="EMBL/GenBank/DDBJ databases">
        <title>Genome Assembly of Bacillaceae bacterium MTCC 8252.</title>
        <authorList>
            <person name="Verma A."/>
            <person name="Khatri I."/>
            <person name="Mual P."/>
            <person name="Subramanian S."/>
            <person name="Krishnamurthi S."/>
        </authorList>
    </citation>
    <scope>NUCLEOTIDE SEQUENCE [LARGE SCALE GENOMIC DNA]</scope>
    <source>
        <strain evidence="5">MTCC 8252</strain>
    </source>
</reference>
<organism evidence="5 6">
    <name type="scientific">Bacillus thermotolerans</name>
    <name type="common">Quasibacillus thermotolerans</name>
    <dbReference type="NCBI Taxonomy" id="1221996"/>
    <lineage>
        <taxon>Bacteria</taxon>
        <taxon>Bacillati</taxon>
        <taxon>Bacillota</taxon>
        <taxon>Bacilli</taxon>
        <taxon>Bacillales</taxon>
        <taxon>Bacillaceae</taxon>
        <taxon>Bacillus</taxon>
    </lineage>
</organism>
<dbReference type="InterPro" id="IPR033462">
    <property type="entry name" value="Cache_3-Cache_2"/>
</dbReference>
<dbReference type="RefSeq" id="WP_052725896.1">
    <property type="nucleotide sequence ID" value="NZ_JWIR02000041.1"/>
</dbReference>
<dbReference type="CDD" id="cd06225">
    <property type="entry name" value="HAMP"/>
    <property type="match status" value="1"/>
</dbReference>
<feature type="domain" description="HAMP" evidence="4">
    <location>
        <begin position="112"/>
        <end position="150"/>
    </location>
</feature>
<accession>A0A0F5I1Y0</accession>
<dbReference type="GO" id="GO:0005886">
    <property type="term" value="C:plasma membrane"/>
    <property type="evidence" value="ECO:0007669"/>
    <property type="project" value="UniProtKB-SubCell"/>
</dbReference>
<comment type="subcellular location">
    <subcellularLocation>
        <location evidence="1">Cell membrane</location>
    </subcellularLocation>
</comment>
<keyword evidence="2" id="KW-1003">Cell membrane</keyword>
<dbReference type="SMART" id="SM00304">
    <property type="entry name" value="HAMP"/>
    <property type="match status" value="1"/>
</dbReference>
<dbReference type="PROSITE" id="PS50885">
    <property type="entry name" value="HAMP"/>
    <property type="match status" value="1"/>
</dbReference>
<dbReference type="AlphaFoldDB" id="A0A0F5HVN8"/>
<evidence type="ECO:0000256" key="1">
    <source>
        <dbReference type="ARBA" id="ARBA00004236"/>
    </source>
</evidence>
<keyword evidence="6" id="KW-1185">Reference proteome</keyword>
<dbReference type="SUPFAM" id="SSF58104">
    <property type="entry name" value="Methyl-accepting chemotaxis protein (MCP) signaling domain"/>
    <property type="match status" value="1"/>
</dbReference>
<sequence>MLISLDLYYPPFSSNWLSIIFFAATGEYVVTVSKPVTVEGQVMGAVGADIGLAHITSQIEGMNIGYNGSALVMSPQGAGIVHATEQGGDLTKYAHIDKLLSSEEEAGIIRYEEVAKGDLSVQMPVASKDEIGELASAFNRMVESMRSIISVMNHSAENVTEAAEHLRAVSEETNASSEQITVAINEVAAGATRSAEESSDAAEQSHRLGEQIAVISSGADRLTKTARQTEEAQEEGIRQIQALGTSSAETSLYIEEAEKVILALETKITSIERIMQTITDISS</sequence>
<protein>
    <submittedName>
        <fullName evidence="5">Methyl-accepting chemotaxis protein</fullName>
    </submittedName>
</protein>
<evidence type="ECO:0000259" key="4">
    <source>
        <dbReference type="PROSITE" id="PS50885"/>
    </source>
</evidence>
<accession>A0A0F5HVN8</accession>
<evidence type="ECO:0000313" key="6">
    <source>
        <dbReference type="Proteomes" id="UP000031563"/>
    </source>
</evidence>
<dbReference type="Gene3D" id="1.10.287.950">
    <property type="entry name" value="Methyl-accepting chemotaxis protein"/>
    <property type="match status" value="1"/>
</dbReference>
<dbReference type="Proteomes" id="UP000031563">
    <property type="component" value="Unassembled WGS sequence"/>
</dbReference>
<comment type="caution">
    <text evidence="5">The sequence shown here is derived from an EMBL/GenBank/DDBJ whole genome shotgun (WGS) entry which is preliminary data.</text>
</comment>
<name>A0A0F5HVN8_BACTR</name>
<dbReference type="GO" id="GO:0007165">
    <property type="term" value="P:signal transduction"/>
    <property type="evidence" value="ECO:0007669"/>
    <property type="project" value="InterPro"/>
</dbReference>
<dbReference type="Gene3D" id="1.10.8.500">
    <property type="entry name" value="HAMP domain in histidine kinase"/>
    <property type="match status" value="1"/>
</dbReference>
<keyword evidence="3" id="KW-0472">Membrane</keyword>
<dbReference type="Gene3D" id="3.30.450.20">
    <property type="entry name" value="PAS domain"/>
    <property type="match status" value="1"/>
</dbReference>
<evidence type="ECO:0000313" key="5">
    <source>
        <dbReference type="EMBL" id="KKB39508.1"/>
    </source>
</evidence>